<reference evidence="3 4" key="1">
    <citation type="submission" date="2015-09" db="EMBL/GenBank/DDBJ databases">
        <title>Genome sequence of Oxobacter pfennigii DSM 3222.</title>
        <authorList>
            <person name="Poehlein A."/>
            <person name="Bengelsdorf F.R."/>
            <person name="Schiel-Bengelsdorf B."/>
            <person name="Duerre P."/>
            <person name="Daniel R."/>
        </authorList>
    </citation>
    <scope>NUCLEOTIDE SEQUENCE [LARGE SCALE GENOMIC DNA]</scope>
    <source>
        <strain evidence="3 4">DSM 3222</strain>
    </source>
</reference>
<keyword evidence="2" id="KW-1133">Transmembrane helix</keyword>
<evidence type="ECO:0000256" key="1">
    <source>
        <dbReference type="SAM" id="MobiDB-lite"/>
    </source>
</evidence>
<feature type="region of interest" description="Disordered" evidence="1">
    <location>
        <begin position="58"/>
        <end position="87"/>
    </location>
</feature>
<feature type="transmembrane region" description="Helical" evidence="2">
    <location>
        <begin position="35"/>
        <end position="53"/>
    </location>
</feature>
<comment type="caution">
    <text evidence="3">The sequence shown here is derived from an EMBL/GenBank/DDBJ whole genome shotgun (WGS) entry which is preliminary data.</text>
</comment>
<dbReference type="STRING" id="36849.OXPF_32010"/>
<accession>A0A0P9ADJ2</accession>
<proteinExistence type="predicted"/>
<keyword evidence="4" id="KW-1185">Reference proteome</keyword>
<protein>
    <recommendedName>
        <fullName evidence="5">DUF4829 domain-containing protein</fullName>
    </recommendedName>
</protein>
<keyword evidence="2" id="KW-0812">Transmembrane</keyword>
<evidence type="ECO:0008006" key="5">
    <source>
        <dbReference type="Google" id="ProtNLM"/>
    </source>
</evidence>
<dbReference type="InterPro" id="IPR032710">
    <property type="entry name" value="NTF2-like_dom_sf"/>
</dbReference>
<dbReference type="AlphaFoldDB" id="A0A0P9ADJ2"/>
<evidence type="ECO:0000313" key="4">
    <source>
        <dbReference type="Proteomes" id="UP000050326"/>
    </source>
</evidence>
<name>A0A0P9ADJ2_9CLOT</name>
<organism evidence="3 4">
    <name type="scientific">Oxobacter pfennigii</name>
    <dbReference type="NCBI Taxonomy" id="36849"/>
    <lineage>
        <taxon>Bacteria</taxon>
        <taxon>Bacillati</taxon>
        <taxon>Bacillota</taxon>
        <taxon>Clostridia</taxon>
        <taxon>Eubacteriales</taxon>
        <taxon>Clostridiaceae</taxon>
        <taxon>Oxobacter</taxon>
    </lineage>
</organism>
<feature type="compositionally biased region" description="Polar residues" evidence="1">
    <location>
        <begin position="58"/>
        <end position="86"/>
    </location>
</feature>
<gene>
    <name evidence="3" type="ORF">OXPF_32010</name>
</gene>
<dbReference type="Proteomes" id="UP000050326">
    <property type="component" value="Unassembled WGS sequence"/>
</dbReference>
<evidence type="ECO:0000256" key="2">
    <source>
        <dbReference type="SAM" id="Phobius"/>
    </source>
</evidence>
<dbReference type="EMBL" id="LKET01000041">
    <property type="protein sequence ID" value="KPU43187.1"/>
    <property type="molecule type" value="Genomic_DNA"/>
</dbReference>
<dbReference type="SUPFAM" id="SSF54427">
    <property type="entry name" value="NTF2-like"/>
    <property type="match status" value="1"/>
</dbReference>
<keyword evidence="2" id="KW-0472">Membrane</keyword>
<sequence length="199" mass="22100">MFLICKPVNTIYGGAKIMENHFKNILTRNKKKNGFTLFLITILLTLLPGTLIACSSNTNEKGKTEPNSSILPAQADNQGGTQTTDVNKPDEALSADAQEIKSIAEKFSFAFFNGDTDLMKSYLTKPFEWDIEVFDGSAKEVTGITIKGLADIQEKNIGDTSVVSVEYRGAPQDDSFQYLTIELIKQPDGWKIRFYGVER</sequence>
<evidence type="ECO:0000313" key="3">
    <source>
        <dbReference type="EMBL" id="KPU43187.1"/>
    </source>
</evidence>